<dbReference type="InterPro" id="IPR038559">
    <property type="entry name" value="XkdN-like_sf"/>
</dbReference>
<dbReference type="OrthoDB" id="1807498at2"/>
<dbReference type="Pfam" id="PF08890">
    <property type="entry name" value="Phage_TAC_5"/>
    <property type="match status" value="1"/>
</dbReference>
<dbReference type="STRING" id="119641.SAMN05421842_106129"/>
<dbReference type="InterPro" id="IPR014986">
    <property type="entry name" value="XkdN-like"/>
</dbReference>
<protein>
    <submittedName>
        <fullName evidence="1">Phage XkdN-like tail assembly chaperone protein, TAC</fullName>
    </submittedName>
</protein>
<dbReference type="EMBL" id="FOMG01000006">
    <property type="protein sequence ID" value="SFC63507.1"/>
    <property type="molecule type" value="Genomic_DNA"/>
</dbReference>
<evidence type="ECO:0000313" key="2">
    <source>
        <dbReference type="Proteomes" id="UP000199263"/>
    </source>
</evidence>
<name>A0A1I1KRS9_9CLOT</name>
<dbReference type="RefSeq" id="WP_090089686.1">
    <property type="nucleotide sequence ID" value="NZ_FOMG01000006.1"/>
</dbReference>
<dbReference type="Proteomes" id="UP000199263">
    <property type="component" value="Unassembled WGS sequence"/>
</dbReference>
<sequence>MNNNFEDFLMDSFEETQETEREITLGGKKKIMKFKPISADLGDKLRKKNRKIKFVKGQRIIETDQDRYISDLIIETTTCPDLKNSELQSSWAVMGAEQLLSAMKSKMKDGEFSDWSTIVSEVNGYDKSVNELVEEAKN</sequence>
<keyword evidence="2" id="KW-1185">Reference proteome</keyword>
<proteinExistence type="predicted"/>
<reference evidence="1 2" key="1">
    <citation type="submission" date="2016-10" db="EMBL/GenBank/DDBJ databases">
        <authorList>
            <person name="de Groot N.N."/>
        </authorList>
    </citation>
    <scope>NUCLEOTIDE SEQUENCE [LARGE SCALE GENOMIC DNA]</scope>
    <source>
        <strain evidence="1 2">DSM 12992</strain>
    </source>
</reference>
<evidence type="ECO:0000313" key="1">
    <source>
        <dbReference type="EMBL" id="SFC63507.1"/>
    </source>
</evidence>
<accession>A0A1I1KRS9</accession>
<organism evidence="1 2">
    <name type="scientific">Clostridium uliginosum</name>
    <dbReference type="NCBI Taxonomy" id="119641"/>
    <lineage>
        <taxon>Bacteria</taxon>
        <taxon>Bacillati</taxon>
        <taxon>Bacillota</taxon>
        <taxon>Clostridia</taxon>
        <taxon>Eubacteriales</taxon>
        <taxon>Clostridiaceae</taxon>
        <taxon>Clostridium</taxon>
    </lineage>
</organism>
<gene>
    <name evidence="1" type="ORF">SAMN05421842_106129</name>
</gene>
<dbReference type="Gene3D" id="3.30.2220.30">
    <property type="match status" value="1"/>
</dbReference>
<dbReference type="AlphaFoldDB" id="A0A1I1KRS9"/>